<evidence type="ECO:0000313" key="2">
    <source>
        <dbReference type="EMBL" id="MBB5432920.1"/>
    </source>
</evidence>
<protein>
    <submittedName>
        <fullName evidence="2">Uncharacterized protein</fullName>
    </submittedName>
</protein>
<comment type="caution">
    <text evidence="2">The sequence shown here is derived from an EMBL/GenBank/DDBJ whole genome shotgun (WGS) entry which is preliminary data.</text>
</comment>
<dbReference type="RefSeq" id="WP_184392416.1">
    <property type="nucleotide sequence ID" value="NZ_BAAAJD010000134.1"/>
</dbReference>
<name>A0A7W8QM91_9ACTN</name>
<evidence type="ECO:0000313" key="3">
    <source>
        <dbReference type="Proteomes" id="UP000572635"/>
    </source>
</evidence>
<accession>A0A7W8QM91</accession>
<feature type="region of interest" description="Disordered" evidence="1">
    <location>
        <begin position="1"/>
        <end position="35"/>
    </location>
</feature>
<keyword evidence="3" id="KW-1185">Reference proteome</keyword>
<reference evidence="2 3" key="1">
    <citation type="submission" date="2020-08" db="EMBL/GenBank/DDBJ databases">
        <title>Sequencing the genomes of 1000 actinobacteria strains.</title>
        <authorList>
            <person name="Klenk H.-P."/>
        </authorList>
    </citation>
    <scope>NUCLEOTIDE SEQUENCE [LARGE SCALE GENOMIC DNA]</scope>
    <source>
        <strain evidence="2 3">DSM 44551</strain>
    </source>
</reference>
<sequence length="197" mass="21927">MRLPRFTRSSRGEPPDRAASAPAESAEHRDRRESRRAFANEQGWHFAERAPHAIQGWPRTALPPGPLGRVRNEVTGFHAGRPFRVFDYEVSGAEPIIVYAVGLPRHVPYVYVQDREGGAHDLFVESRDRRYALAVLGDAVRADIREGAITDLVLDRDRLICTGTHASPSAIVSRLDALTTLVGHITDDVWTEWGSSP</sequence>
<feature type="compositionally biased region" description="Basic and acidic residues" evidence="1">
    <location>
        <begin position="25"/>
        <end position="35"/>
    </location>
</feature>
<dbReference type="EMBL" id="JACHDB010000001">
    <property type="protein sequence ID" value="MBB5432920.1"/>
    <property type="molecule type" value="Genomic_DNA"/>
</dbReference>
<organism evidence="2 3">
    <name type="scientific">Nocardiopsis composta</name>
    <dbReference type="NCBI Taxonomy" id="157465"/>
    <lineage>
        <taxon>Bacteria</taxon>
        <taxon>Bacillati</taxon>
        <taxon>Actinomycetota</taxon>
        <taxon>Actinomycetes</taxon>
        <taxon>Streptosporangiales</taxon>
        <taxon>Nocardiopsidaceae</taxon>
        <taxon>Nocardiopsis</taxon>
    </lineage>
</organism>
<gene>
    <name evidence="2" type="ORF">HDA36_003004</name>
</gene>
<dbReference type="Proteomes" id="UP000572635">
    <property type="component" value="Unassembled WGS sequence"/>
</dbReference>
<dbReference type="AlphaFoldDB" id="A0A7W8QM91"/>
<evidence type="ECO:0000256" key="1">
    <source>
        <dbReference type="SAM" id="MobiDB-lite"/>
    </source>
</evidence>
<proteinExistence type="predicted"/>